<dbReference type="PROSITE" id="PS51257">
    <property type="entry name" value="PROKAR_LIPOPROTEIN"/>
    <property type="match status" value="1"/>
</dbReference>
<sequence>MPTHPIRPCWIPLVGAASALLLLAGCASQTPTDVALEREAALHERAETRISERETRQSGVIDSIPAWVIKTPSPDATGLYGAGIGTSTSLSLALQKANIDARRRVAQEINQTLSAESTLAGDGDASFQSIVNTFVDSVNVAGAEDVERVIQSGREGYRVYSLIKLPFPDVNRALTAFTDQNGHAGDTLRAQYRQLMERVDGTPRFDAAAPSQNASSEPDPRSEGRRPDAVVALDGDMPDEALVRALQQP</sequence>
<evidence type="ECO:0000256" key="2">
    <source>
        <dbReference type="SAM" id="SignalP"/>
    </source>
</evidence>
<proteinExistence type="predicted"/>
<keyword evidence="2" id="KW-0732">Signal</keyword>
<evidence type="ECO:0000256" key="1">
    <source>
        <dbReference type="SAM" id="MobiDB-lite"/>
    </source>
</evidence>
<accession>A0A3D0KGH2</accession>
<comment type="caution">
    <text evidence="3">The sequence shown here is derived from an EMBL/GenBank/DDBJ whole genome shotgun (WGS) entry which is preliminary data.</text>
</comment>
<gene>
    <name evidence="3" type="ORF">DEO68_10900</name>
</gene>
<name>A0A3D0KGH2_9GAMM</name>
<evidence type="ECO:0000313" key="3">
    <source>
        <dbReference type="EMBL" id="HCA02667.1"/>
    </source>
</evidence>
<feature type="region of interest" description="Disordered" evidence="1">
    <location>
        <begin position="203"/>
        <end position="236"/>
    </location>
</feature>
<dbReference type="EMBL" id="DOTR01000055">
    <property type="protein sequence ID" value="HCA02667.1"/>
    <property type="molecule type" value="Genomic_DNA"/>
</dbReference>
<feature type="signal peptide" evidence="2">
    <location>
        <begin position="1"/>
        <end position="24"/>
    </location>
</feature>
<evidence type="ECO:0008006" key="4">
    <source>
        <dbReference type="Google" id="ProtNLM"/>
    </source>
</evidence>
<organism evidence="3">
    <name type="scientific">Halomonas campaniensis</name>
    <dbReference type="NCBI Taxonomy" id="213554"/>
    <lineage>
        <taxon>Bacteria</taxon>
        <taxon>Pseudomonadati</taxon>
        <taxon>Pseudomonadota</taxon>
        <taxon>Gammaproteobacteria</taxon>
        <taxon>Oceanospirillales</taxon>
        <taxon>Halomonadaceae</taxon>
        <taxon>Halomonas</taxon>
    </lineage>
</organism>
<dbReference type="AlphaFoldDB" id="A0A3D0KGH2"/>
<feature type="chain" id="PRO_5017704705" description="Lipoprotein" evidence="2">
    <location>
        <begin position="25"/>
        <end position="249"/>
    </location>
</feature>
<reference evidence="3" key="1">
    <citation type="journal article" date="2018" name="Nat. Biotechnol.">
        <title>A standardized bacterial taxonomy based on genome phylogeny substantially revises the tree of life.</title>
        <authorList>
            <person name="Parks D.H."/>
            <person name="Chuvochina M."/>
            <person name="Waite D.W."/>
            <person name="Rinke C."/>
            <person name="Skarshewski A."/>
            <person name="Chaumeil P.A."/>
            <person name="Hugenholtz P."/>
        </authorList>
    </citation>
    <scope>NUCLEOTIDE SEQUENCE [LARGE SCALE GENOMIC DNA]</scope>
    <source>
        <strain evidence="3">UBA11284</strain>
    </source>
</reference>
<feature type="compositionally biased region" description="Basic and acidic residues" evidence="1">
    <location>
        <begin position="218"/>
        <end position="228"/>
    </location>
</feature>
<protein>
    <recommendedName>
        <fullName evidence="4">Lipoprotein</fullName>
    </recommendedName>
</protein>